<sequence>MLAGGPTLAKRQAHRADAAEWMQRPRGGGPGGQRRSDPGDLGGVSSWDPRPHAALEEPQTRRGSPEGIAAKKKQRTAPQQAVHCPERSLRGFGVGCSPGRRLNGAEKDEEQMEVSSREGLGRKGGW</sequence>
<keyword evidence="3" id="KW-1185">Reference proteome</keyword>
<comment type="caution">
    <text evidence="2">The sequence shown here is derived from an EMBL/GenBank/DDBJ whole genome shotgun (WGS) entry which is preliminary data.</text>
</comment>
<dbReference type="Proteomes" id="UP001066276">
    <property type="component" value="Chromosome 4_2"/>
</dbReference>
<gene>
    <name evidence="2" type="ORF">NDU88_004838</name>
</gene>
<evidence type="ECO:0000256" key="1">
    <source>
        <dbReference type="SAM" id="MobiDB-lite"/>
    </source>
</evidence>
<reference evidence="2" key="1">
    <citation type="journal article" date="2022" name="bioRxiv">
        <title>Sequencing and chromosome-scale assembly of the giantPleurodeles waltlgenome.</title>
        <authorList>
            <person name="Brown T."/>
            <person name="Elewa A."/>
            <person name="Iarovenko S."/>
            <person name="Subramanian E."/>
            <person name="Araus A.J."/>
            <person name="Petzold A."/>
            <person name="Susuki M."/>
            <person name="Suzuki K.-i.T."/>
            <person name="Hayashi T."/>
            <person name="Toyoda A."/>
            <person name="Oliveira C."/>
            <person name="Osipova E."/>
            <person name="Leigh N.D."/>
            <person name="Simon A."/>
            <person name="Yun M.H."/>
        </authorList>
    </citation>
    <scope>NUCLEOTIDE SEQUENCE</scope>
    <source>
        <strain evidence="2">20211129_DDA</strain>
        <tissue evidence="2">Liver</tissue>
    </source>
</reference>
<evidence type="ECO:0000313" key="2">
    <source>
        <dbReference type="EMBL" id="KAJ1164398.1"/>
    </source>
</evidence>
<name>A0AAV7SJY7_PLEWA</name>
<evidence type="ECO:0000313" key="3">
    <source>
        <dbReference type="Proteomes" id="UP001066276"/>
    </source>
</evidence>
<dbReference type="AlphaFoldDB" id="A0AAV7SJY7"/>
<proteinExistence type="predicted"/>
<accession>A0AAV7SJY7</accession>
<protein>
    <submittedName>
        <fullName evidence="2">Uncharacterized protein</fullName>
    </submittedName>
</protein>
<dbReference type="EMBL" id="JANPWB010000008">
    <property type="protein sequence ID" value="KAJ1164398.1"/>
    <property type="molecule type" value="Genomic_DNA"/>
</dbReference>
<feature type="compositionally biased region" description="Basic and acidic residues" evidence="1">
    <location>
        <begin position="49"/>
        <end position="64"/>
    </location>
</feature>
<organism evidence="2 3">
    <name type="scientific">Pleurodeles waltl</name>
    <name type="common">Iberian ribbed newt</name>
    <dbReference type="NCBI Taxonomy" id="8319"/>
    <lineage>
        <taxon>Eukaryota</taxon>
        <taxon>Metazoa</taxon>
        <taxon>Chordata</taxon>
        <taxon>Craniata</taxon>
        <taxon>Vertebrata</taxon>
        <taxon>Euteleostomi</taxon>
        <taxon>Amphibia</taxon>
        <taxon>Batrachia</taxon>
        <taxon>Caudata</taxon>
        <taxon>Salamandroidea</taxon>
        <taxon>Salamandridae</taxon>
        <taxon>Pleurodelinae</taxon>
        <taxon>Pleurodeles</taxon>
    </lineage>
</organism>
<feature type="region of interest" description="Disordered" evidence="1">
    <location>
        <begin position="1"/>
        <end position="126"/>
    </location>
</feature>
<feature type="compositionally biased region" description="Basic and acidic residues" evidence="1">
    <location>
        <begin position="115"/>
        <end position="126"/>
    </location>
</feature>